<dbReference type="RefSeq" id="WP_009524665.1">
    <property type="nucleotide sequence ID" value="NZ_JH414547.1"/>
</dbReference>
<proteinExistence type="predicted"/>
<dbReference type="BioCyc" id="EBAC796937-HMP:GMGH-429-MONOMER"/>
<dbReference type="PATRIC" id="fig|796937.3.peg.1652"/>
<protein>
    <recommendedName>
        <fullName evidence="3">Phage tail protein</fullName>
    </recommendedName>
</protein>
<dbReference type="InterPro" id="IPR058154">
    <property type="entry name" value="Bxb1_TTP-like"/>
</dbReference>
<evidence type="ECO:0008006" key="3">
    <source>
        <dbReference type="Google" id="ProtNLM"/>
    </source>
</evidence>
<gene>
    <name evidence="1" type="ORF">HMPREF9629_00428</name>
</gene>
<organism evidence="1 2">
    <name type="scientific">Peptoanaerobacter stomatis</name>
    <dbReference type="NCBI Taxonomy" id="796937"/>
    <lineage>
        <taxon>Bacteria</taxon>
        <taxon>Bacillati</taxon>
        <taxon>Bacillota</taxon>
        <taxon>Clostridia</taxon>
        <taxon>Peptostreptococcales</taxon>
        <taxon>Filifactoraceae</taxon>
        <taxon>Peptoanaerobacter</taxon>
    </lineage>
</organism>
<reference evidence="1 2" key="1">
    <citation type="submission" date="2011-08" db="EMBL/GenBank/DDBJ databases">
        <title>The Genome Sequence of Eubacteriaceae bacterium ACC19a.</title>
        <authorList>
            <consortium name="The Broad Institute Genome Sequencing Platform"/>
            <person name="Earl A."/>
            <person name="Ward D."/>
            <person name="Feldgarden M."/>
            <person name="Gevers D."/>
            <person name="Sizova M."/>
            <person name="Hazen A."/>
            <person name="Epstein S."/>
            <person name="Young S.K."/>
            <person name="Zeng Q."/>
            <person name="Gargeya S."/>
            <person name="Fitzgerald M."/>
            <person name="Haas B."/>
            <person name="Abouelleil A."/>
            <person name="Alvarado L."/>
            <person name="Arachchi H.M."/>
            <person name="Berlin A."/>
            <person name="Brown A."/>
            <person name="Chapman S.B."/>
            <person name="Chen Z."/>
            <person name="Dunbar C."/>
            <person name="Freedman E."/>
            <person name="Gearin G."/>
            <person name="Gellesch M."/>
            <person name="Goldberg J."/>
            <person name="Griggs A."/>
            <person name="Gujja S."/>
            <person name="Heiman D."/>
            <person name="Howarth C."/>
            <person name="Larson L."/>
            <person name="Lui A."/>
            <person name="MacDonald P.J.P."/>
            <person name="Montmayeur A."/>
            <person name="Murphy C."/>
            <person name="Neiman D."/>
            <person name="Pearson M."/>
            <person name="Priest M."/>
            <person name="Roberts A."/>
            <person name="Saif S."/>
            <person name="Shea T."/>
            <person name="Shenoy N."/>
            <person name="Sisk P."/>
            <person name="Stolte C."/>
            <person name="Sykes S."/>
            <person name="Wortman J."/>
            <person name="Nusbaum C."/>
            <person name="Birren B."/>
        </authorList>
    </citation>
    <scope>NUCLEOTIDE SEQUENCE [LARGE SCALE GENOMIC DNA]</scope>
    <source>
        <strain evidence="1 2">ACC19a</strain>
    </source>
</reference>
<evidence type="ECO:0000313" key="1">
    <source>
        <dbReference type="EMBL" id="EHL13128.1"/>
    </source>
</evidence>
<name>G9X205_9FIRM</name>
<evidence type="ECO:0000313" key="2">
    <source>
        <dbReference type="Proteomes" id="UP000006437"/>
    </source>
</evidence>
<comment type="caution">
    <text evidence="1">The sequence shown here is derived from an EMBL/GenBank/DDBJ whole genome shotgun (WGS) entry which is preliminary data.</text>
</comment>
<dbReference type="Proteomes" id="UP000006437">
    <property type="component" value="Unassembled WGS sequence"/>
</dbReference>
<dbReference type="HOGENOM" id="CLU_102082_0_0_9"/>
<dbReference type="AlphaFoldDB" id="G9X205"/>
<sequence length="184" mass="19822">MANNTENVSFGKPKIGGAIYSAPLGTTLPVNATAALDEKFKGLGYVSEDGLTNENSMDTDKIKAWGGDTVAVVQKEKDDTFKYTLIETMNIDVLKEVYGEKNVTGTLDTGIVIKANSTPPTPHCLVIDMVLKGGVLKRIVIPNGTVSEIGEISYTDEDPIGYETTITCVPDSDGNTHYEYIQKP</sequence>
<dbReference type="Pfam" id="PF25681">
    <property type="entry name" value="Phage_TTP_17"/>
    <property type="match status" value="1"/>
</dbReference>
<dbReference type="EMBL" id="AFZE01000045">
    <property type="protein sequence ID" value="EHL13128.1"/>
    <property type="molecule type" value="Genomic_DNA"/>
</dbReference>
<accession>G9X205</accession>